<name>A0A7S4DA02_HETAK</name>
<dbReference type="AlphaFoldDB" id="A0A7S4DA02"/>
<gene>
    <name evidence="1" type="ORF">HAKA00212_LOCUS16224</name>
</gene>
<sequence>MTNRNMRRSEVPRYFCMADNKGSFASPPWRNPTFLRRQLKEKGHRIVSNEWDAFTNSFLTNYKEAVFATTLRDPIERWFSQYRFEHVEHRDGTKKGSPVMPFEKWLPRQAGLGDHYYLKCFVGDENLQTDEELMGDVGPRGKPRFQGQFYWTYRKFDRRAWAWEDFRRAQELLLRFNLVLVLEWIDYSVDMIDRVLGWKEPPKQVLPWNNNQRKNTTSWSAKANIPEQELLKMKANNALGLLLYHWVKRIVAERLACQEY</sequence>
<dbReference type="InterPro" id="IPR027417">
    <property type="entry name" value="P-loop_NTPase"/>
</dbReference>
<organism evidence="1">
    <name type="scientific">Heterosigma akashiwo</name>
    <name type="common">Chromophytic alga</name>
    <name type="synonym">Heterosigma carterae</name>
    <dbReference type="NCBI Taxonomy" id="2829"/>
    <lineage>
        <taxon>Eukaryota</taxon>
        <taxon>Sar</taxon>
        <taxon>Stramenopiles</taxon>
        <taxon>Ochrophyta</taxon>
        <taxon>Raphidophyceae</taxon>
        <taxon>Chattonellales</taxon>
        <taxon>Chattonellaceae</taxon>
        <taxon>Heterosigma</taxon>
    </lineage>
</organism>
<accession>A0A7S4DA02</accession>
<proteinExistence type="predicted"/>
<dbReference type="EMBL" id="HBIU01035234">
    <property type="protein sequence ID" value="CAE0637447.1"/>
    <property type="molecule type" value="Transcribed_RNA"/>
</dbReference>
<protein>
    <recommendedName>
        <fullName evidence="2">Sulfotransferase domain-containing protein</fullName>
    </recommendedName>
</protein>
<evidence type="ECO:0008006" key="2">
    <source>
        <dbReference type="Google" id="ProtNLM"/>
    </source>
</evidence>
<evidence type="ECO:0000313" key="1">
    <source>
        <dbReference type="EMBL" id="CAE0637447.1"/>
    </source>
</evidence>
<reference evidence="1" key="1">
    <citation type="submission" date="2021-01" db="EMBL/GenBank/DDBJ databases">
        <authorList>
            <person name="Corre E."/>
            <person name="Pelletier E."/>
            <person name="Niang G."/>
            <person name="Scheremetjew M."/>
            <person name="Finn R."/>
            <person name="Kale V."/>
            <person name="Holt S."/>
            <person name="Cochrane G."/>
            <person name="Meng A."/>
            <person name="Brown T."/>
            <person name="Cohen L."/>
        </authorList>
    </citation>
    <scope>NUCLEOTIDE SEQUENCE</scope>
    <source>
        <strain evidence="1">CCMP3107</strain>
    </source>
</reference>
<dbReference type="Gene3D" id="3.40.50.300">
    <property type="entry name" value="P-loop containing nucleotide triphosphate hydrolases"/>
    <property type="match status" value="1"/>
</dbReference>